<dbReference type="Pfam" id="PF17170">
    <property type="entry name" value="DUF5128"/>
    <property type="match status" value="1"/>
</dbReference>
<dbReference type="Proteomes" id="UP000199437">
    <property type="component" value="Unassembled WGS sequence"/>
</dbReference>
<gene>
    <name evidence="2" type="ORF">SAMN05216290_3740</name>
</gene>
<feature type="signal peptide" evidence="1">
    <location>
        <begin position="1"/>
        <end position="24"/>
    </location>
</feature>
<dbReference type="EMBL" id="FOIR01000004">
    <property type="protein sequence ID" value="SEW41401.1"/>
    <property type="molecule type" value="Genomic_DNA"/>
</dbReference>
<keyword evidence="1" id="KW-0732">Signal</keyword>
<reference evidence="3" key="1">
    <citation type="submission" date="2016-10" db="EMBL/GenBank/DDBJ databases">
        <authorList>
            <person name="Varghese N."/>
            <person name="Submissions S."/>
        </authorList>
    </citation>
    <scope>NUCLEOTIDE SEQUENCE [LARGE SCALE GENOMIC DNA]</scope>
    <source>
        <strain evidence="3">CGMCC 1.12402</strain>
    </source>
</reference>
<dbReference type="STRING" id="1267423.SAMN05216290_3740"/>
<evidence type="ECO:0000313" key="3">
    <source>
        <dbReference type="Proteomes" id="UP000199437"/>
    </source>
</evidence>
<protein>
    <submittedName>
        <fullName evidence="2">6-bladed beta-propeller protein</fullName>
    </submittedName>
</protein>
<evidence type="ECO:0000313" key="2">
    <source>
        <dbReference type="EMBL" id="SEW41401.1"/>
    </source>
</evidence>
<evidence type="ECO:0000256" key="1">
    <source>
        <dbReference type="SAM" id="SignalP"/>
    </source>
</evidence>
<keyword evidence="3" id="KW-1185">Reference proteome</keyword>
<name>A0A1I0RK16_9BACT</name>
<sequence>MNSHNTFYLFTAMFFCLLMACSSAQEEATEQAAVVNTEFRSIPLSLNAPDTKLADLIESVEIVKLEETSESLLSFINAVHEVGDSYVFSSEDGIYTFSNEGEYIQKFSRFGEGPEEHDNIEDLWMEGDTAVIHDTKRYIKRYLLDGTFISAEKLENNADHIMPFEGGYLMDMGFRPVNDTLKFGLVKADKNGVFEQGYLPFDKFPGFSIKTSTPTVQTVGGMVLIQKTLSDSVYLYADGQVKPLIHYDFGDDWLLNDIELSGNFFTEVQQSEKTWMIMGELGPQLTVLNAQVGMGSSPRFLMDRSNGKTVKIDVQIDPEEKFSFAICKWRGPKEAILSLESLQVAPLIDQLDESQYNFRGGTTLEEIESSENRALLVVKWKDSVEW</sequence>
<organism evidence="2 3">
    <name type="scientific">Roseivirga pacifica</name>
    <dbReference type="NCBI Taxonomy" id="1267423"/>
    <lineage>
        <taxon>Bacteria</taxon>
        <taxon>Pseudomonadati</taxon>
        <taxon>Bacteroidota</taxon>
        <taxon>Cytophagia</taxon>
        <taxon>Cytophagales</taxon>
        <taxon>Roseivirgaceae</taxon>
        <taxon>Roseivirga</taxon>
    </lineage>
</organism>
<dbReference type="AlphaFoldDB" id="A0A1I0RK16"/>
<proteinExistence type="predicted"/>
<accession>A0A1I0RK16</accession>
<dbReference type="GeneID" id="99988408"/>
<dbReference type="OrthoDB" id="832665at2"/>
<dbReference type="RefSeq" id="WP_090260705.1">
    <property type="nucleotide sequence ID" value="NZ_FOIR01000004.1"/>
</dbReference>
<feature type="chain" id="PRO_5011709702" evidence="1">
    <location>
        <begin position="25"/>
        <end position="386"/>
    </location>
</feature>